<feature type="compositionally biased region" description="Low complexity" evidence="7">
    <location>
        <begin position="1246"/>
        <end position="1265"/>
    </location>
</feature>
<dbReference type="PANTHER" id="PTHR22928:SF3">
    <property type="entry name" value="TELOMERE-ASSOCIATED PROTEIN RIF1"/>
    <property type="match status" value="1"/>
</dbReference>
<dbReference type="PANTHER" id="PTHR22928">
    <property type="entry name" value="TELOMERE-ASSOCIATED PROTEIN RIF1"/>
    <property type="match status" value="1"/>
</dbReference>
<dbReference type="Proteomes" id="UP001274830">
    <property type="component" value="Unassembled WGS sequence"/>
</dbReference>
<comment type="subcellular location">
    <subcellularLocation>
        <location evidence="2">Chromosome</location>
        <location evidence="2">Telomere</location>
    </subcellularLocation>
    <subcellularLocation>
        <location evidence="1">Nucleus</location>
    </subcellularLocation>
</comment>
<evidence type="ECO:0000313" key="9">
    <source>
        <dbReference type="EMBL" id="KAK3674035.1"/>
    </source>
</evidence>
<dbReference type="Pfam" id="PF12231">
    <property type="entry name" value="Rif1_N"/>
    <property type="match status" value="1"/>
</dbReference>
<evidence type="ECO:0000256" key="5">
    <source>
        <dbReference type="ARBA" id="ARBA00023242"/>
    </source>
</evidence>
<evidence type="ECO:0000256" key="4">
    <source>
        <dbReference type="ARBA" id="ARBA00022895"/>
    </source>
</evidence>
<keyword evidence="6" id="KW-0131">Cell cycle</keyword>
<reference evidence="9" key="1">
    <citation type="submission" date="2023-07" db="EMBL/GenBank/DDBJ databases">
        <title>Black Yeasts Isolated from many extreme environments.</title>
        <authorList>
            <person name="Coleine C."/>
            <person name="Stajich J.E."/>
            <person name="Selbmann L."/>
        </authorList>
    </citation>
    <scope>NUCLEOTIDE SEQUENCE</scope>
    <source>
        <strain evidence="9">CCFEE 5485</strain>
    </source>
</reference>
<evidence type="ECO:0000259" key="8">
    <source>
        <dbReference type="Pfam" id="PF12231"/>
    </source>
</evidence>
<keyword evidence="3" id="KW-0158">Chromosome</keyword>
<comment type="caution">
    <text evidence="9">The sequence shown here is derived from an EMBL/GenBank/DDBJ whole genome shotgun (WGS) entry which is preliminary data.</text>
</comment>
<keyword evidence="10" id="KW-1185">Reference proteome</keyword>
<evidence type="ECO:0000256" key="7">
    <source>
        <dbReference type="SAM" id="MobiDB-lite"/>
    </source>
</evidence>
<protein>
    <recommendedName>
        <fullName evidence="8">Telomere-associated protein Rif1 N-terminal domain-containing protein</fullName>
    </recommendedName>
</protein>
<proteinExistence type="predicted"/>
<dbReference type="GO" id="GO:0005634">
    <property type="term" value="C:nucleus"/>
    <property type="evidence" value="ECO:0007669"/>
    <property type="project" value="UniProtKB-SubCell"/>
</dbReference>
<keyword evidence="5" id="KW-0539">Nucleus</keyword>
<evidence type="ECO:0000313" key="10">
    <source>
        <dbReference type="Proteomes" id="UP001274830"/>
    </source>
</evidence>
<evidence type="ECO:0000256" key="3">
    <source>
        <dbReference type="ARBA" id="ARBA00022454"/>
    </source>
</evidence>
<accession>A0AAE1C0N4</accession>
<evidence type="ECO:0000256" key="1">
    <source>
        <dbReference type="ARBA" id="ARBA00004123"/>
    </source>
</evidence>
<evidence type="ECO:0000256" key="6">
    <source>
        <dbReference type="ARBA" id="ARBA00023306"/>
    </source>
</evidence>
<feature type="domain" description="Telomere-associated protein Rif1 N-terminal" evidence="8">
    <location>
        <begin position="159"/>
        <end position="531"/>
    </location>
</feature>
<feature type="region of interest" description="Disordered" evidence="7">
    <location>
        <begin position="1218"/>
        <end position="1270"/>
    </location>
</feature>
<feature type="compositionally biased region" description="Basic residues" evidence="7">
    <location>
        <begin position="1444"/>
        <end position="1463"/>
    </location>
</feature>
<feature type="region of interest" description="Disordered" evidence="7">
    <location>
        <begin position="52"/>
        <end position="129"/>
    </location>
</feature>
<feature type="region of interest" description="Disordered" evidence="7">
    <location>
        <begin position="1"/>
        <end position="28"/>
    </location>
</feature>
<feature type="compositionally biased region" description="Acidic residues" evidence="7">
    <location>
        <begin position="1483"/>
        <end position="1493"/>
    </location>
</feature>
<feature type="region of interest" description="Disordered" evidence="7">
    <location>
        <begin position="1481"/>
        <end position="1593"/>
    </location>
</feature>
<dbReference type="InterPro" id="IPR022031">
    <property type="entry name" value="Rif1_N"/>
</dbReference>
<evidence type="ECO:0000256" key="2">
    <source>
        <dbReference type="ARBA" id="ARBA00004574"/>
    </source>
</evidence>
<feature type="region of interest" description="Disordered" evidence="7">
    <location>
        <begin position="1143"/>
        <end position="1163"/>
    </location>
</feature>
<dbReference type="GO" id="GO:0000723">
    <property type="term" value="P:telomere maintenance"/>
    <property type="evidence" value="ECO:0007669"/>
    <property type="project" value="TreeGrafter"/>
</dbReference>
<organism evidence="9 10">
    <name type="scientific">Recurvomyces mirabilis</name>
    <dbReference type="NCBI Taxonomy" id="574656"/>
    <lineage>
        <taxon>Eukaryota</taxon>
        <taxon>Fungi</taxon>
        <taxon>Dikarya</taxon>
        <taxon>Ascomycota</taxon>
        <taxon>Pezizomycotina</taxon>
        <taxon>Dothideomycetes</taxon>
        <taxon>Dothideomycetidae</taxon>
        <taxon>Mycosphaerellales</taxon>
        <taxon>Teratosphaeriaceae</taxon>
        <taxon>Recurvomyces</taxon>
    </lineage>
</organism>
<gene>
    <name evidence="9" type="ORF">LTR78_006238</name>
</gene>
<dbReference type="EMBL" id="JAUTXT010000022">
    <property type="protein sequence ID" value="KAK3674035.1"/>
    <property type="molecule type" value="Genomic_DNA"/>
</dbReference>
<keyword evidence="4" id="KW-0779">Telomere</keyword>
<feature type="region of interest" description="Disordered" evidence="7">
    <location>
        <begin position="1420"/>
        <end position="1467"/>
    </location>
</feature>
<sequence>MVFSSSSVFDNLPERPPTPPRDVSKDVDDAISFLDDSNEIDRALKVVLPHKTSFRSSTPITSPAPKECSASGNATKKVDFTPTPTYHPIARTGQLSSPSAQLRKKAPSDRDARPTRSILKQSSHPPPLTPDDLEIRVAYFSPQVPGSFAKMLQSVIQQLAGPSVSSRLDAYLALNGALQAYETVPDVRAMVAKMSVLLQFITRDLAWKGDNGALDVNMATQAFKLTANIMSDATLSAGLDDDFQTFLLDRSLAVIEQADMPKALIKNHMYLLAHQRFRTPAMTTSRGDRILTALLTVEERCTGNNVVTTRLIVYQRLLERVPAVMHQRMREWLEHVIHGMLSTIKDVRIRAIETCTKAGLILGTQPLAAKCVIELFAVEVEAGQTFYDYVEAQLRQMVSDKELGAYVPQIWSSITLLFRSKRSPIDKWARLKVWLGIVQRCLNASDILIRYQGYLAWNKFVFAVMPDASTSSSMLRMLKVPIESGLDRRGKYVHAKQIHQYALESFYNVLHYVLRPGLTYQELDTAWDDVVTPMLGYMIARKDKGQRLACSIVHGVCTTSSGTWNVDAAMEASPILPKDLPKLDPKWVRTRLGKILQLMEPVLRASYWSSGYNSAAINSTWHALMLSVAEAGRQEIKTSPDLKEAIALLVNLCRFPWSQPPAEVNASELRFDLPQYTAVVKVMVESIGPSAFSEDILLRTREDEIKVASTPSHRHSKHHATPQSPLLVLFGALYDSGLRIDHDEQLRDLAAALLELSVSSRSQPQTKIELLARSMQNWSKDFATNADRARNAFLWQSISSCATDTLQLPHMTNDSSQTVGLELRHGLTILTEGFHHAGFAFCIEASIEQLYDAMIPIARTTAGAAGIVSAVLEPLARILPEHLSAIPAAARLRLTSRLLVSAPWPRSRQELDQAKKSLWGVGPAPHKATSFDPYEHFYAILADALIYGYDTLCQDVPFLDTHNMISEALSFLKRCPLPLLAAAIGKVQDGFCRWLVDIDRKTGDSKEVINMLPDTARELIGLICAVPSHDSTLIQVLEPLLVALFSCPHKAVVNKTIDFWNQTFGMQEELRYPDRVAQVLDARRAEAELFLPTFPELTPDVTTFPLQPFYESQPDQSTGSFPAIGPVPQPTWPTSITSLEPTRALSGSGARVSKTPNPTPKARLRHDDSQIVFAPVEQADTTGVAVSQLTNRQQEIKTRQLETAQMFSNMSSSPITIARTTNDGAPQRLDFATRSREVLTGTPERLPNSDGLLSDDLPSSPTPSSNKDTVYTQSVIVAYELNAEADLDPPSSPPGSADEHLDMTASKMGEQDLESGAEDDIQAVPNSAPADLEPADNPIDSDLPSDTLLPGQQLLFEADQAADDVTEPKRVDETTIGTTFVNTEAEHSSLMSYHTQEPIILDDGHFTVADITRVEDSFVEAPPSDELEASHEKDVLAATSERTNKKRKRSSNKGSASKKRKQQSKSPLGAITGFFKTWVSSQPEEDTDIEDEIVVASSQPPSSPPQPNEPVKAPSPVVEIPVTSATRPSGNRHRGRPTKSVTPTPVPGTSRDWRQRSLKRKASDVEDSSAAETTTSVIEATPAPGQGRKQREGTDMKLVKAARLSQNQSDVRRSTRRTVAVAGEGVDVEEPVEFALSAHNQEEDDITSIERLIATPRSVLKHLRSILAVLPGMNFTALQEREADDLLYETRRAVHDAGRRGRD</sequence>
<dbReference type="GO" id="GO:0140445">
    <property type="term" value="C:chromosome, telomeric repeat region"/>
    <property type="evidence" value="ECO:0007669"/>
    <property type="project" value="TreeGrafter"/>
</dbReference>
<name>A0AAE1C0N4_9PEZI</name>